<keyword evidence="2" id="KW-1185">Reference proteome</keyword>
<sequence length="225" mass="25533">MFLLTINLQYAEEVILSVLSQPKDTVRFSPSFFTFFLQLRLNSDFLLVAMKTTASTSVELVNDTSAYTEFDEQVEGDGEFGETTMESTSASEVTDMRSSSSVLKDWHWWMMNEMNSRRLSLPNLFLSQMEQCQNLMFSQKSLGHTLISVMADLSEKFSIYSWTKVIPIESAIIGTVINGLRQVHHRINIRSQYTALTSKSETDPTGIYLGAGYLPPPWNLKTPEI</sequence>
<gene>
    <name evidence="1" type="ORF">WMSIL1_LOCUS13593</name>
</gene>
<dbReference type="AlphaFoldDB" id="A0A564Z9V1"/>
<reference evidence="1 2" key="1">
    <citation type="submission" date="2019-07" db="EMBL/GenBank/DDBJ databases">
        <authorList>
            <person name="Jastrzebski P J."/>
            <person name="Paukszto L."/>
            <person name="Jastrzebski P J."/>
        </authorList>
    </citation>
    <scope>NUCLEOTIDE SEQUENCE [LARGE SCALE GENOMIC DNA]</scope>
    <source>
        <strain evidence="1 2">WMS-il1</strain>
    </source>
</reference>
<evidence type="ECO:0000313" key="2">
    <source>
        <dbReference type="Proteomes" id="UP000321570"/>
    </source>
</evidence>
<name>A0A564Z9V1_HYMDI</name>
<proteinExistence type="predicted"/>
<evidence type="ECO:0000313" key="1">
    <source>
        <dbReference type="EMBL" id="VUZ55648.1"/>
    </source>
</evidence>
<protein>
    <submittedName>
        <fullName evidence="1">Uncharacterized protein</fullName>
    </submittedName>
</protein>
<dbReference type="Proteomes" id="UP000321570">
    <property type="component" value="Unassembled WGS sequence"/>
</dbReference>
<dbReference type="EMBL" id="CABIJS010000697">
    <property type="protein sequence ID" value="VUZ55648.1"/>
    <property type="molecule type" value="Genomic_DNA"/>
</dbReference>
<accession>A0A564Z9V1</accession>
<organism evidence="1 2">
    <name type="scientific">Hymenolepis diminuta</name>
    <name type="common">Rat tapeworm</name>
    <dbReference type="NCBI Taxonomy" id="6216"/>
    <lineage>
        <taxon>Eukaryota</taxon>
        <taxon>Metazoa</taxon>
        <taxon>Spiralia</taxon>
        <taxon>Lophotrochozoa</taxon>
        <taxon>Platyhelminthes</taxon>
        <taxon>Cestoda</taxon>
        <taxon>Eucestoda</taxon>
        <taxon>Cyclophyllidea</taxon>
        <taxon>Hymenolepididae</taxon>
        <taxon>Hymenolepis</taxon>
    </lineage>
</organism>